<evidence type="ECO:0000313" key="11">
    <source>
        <dbReference type="Proteomes" id="UP000472267"/>
    </source>
</evidence>
<accession>A0A672IB18</accession>
<dbReference type="PANTHER" id="PTHR10083">
    <property type="entry name" value="KUNITZ-TYPE PROTEASE INHIBITOR-RELATED"/>
    <property type="match status" value="1"/>
</dbReference>
<evidence type="ECO:0000259" key="9">
    <source>
        <dbReference type="PROSITE" id="PS50279"/>
    </source>
</evidence>
<reference evidence="10" key="2">
    <citation type="submission" date="2025-08" db="UniProtKB">
        <authorList>
            <consortium name="Ensembl"/>
        </authorList>
    </citation>
    <scope>IDENTIFICATION</scope>
</reference>
<dbReference type="FunFam" id="4.10.410.10:FF:000004">
    <property type="entry name" value="Tissue factor pathway inhibitor"/>
    <property type="match status" value="2"/>
</dbReference>
<evidence type="ECO:0000256" key="5">
    <source>
        <dbReference type="ARBA" id="ARBA00023084"/>
    </source>
</evidence>
<evidence type="ECO:0000256" key="2">
    <source>
        <dbReference type="ARBA" id="ARBA00022696"/>
    </source>
</evidence>
<evidence type="ECO:0000256" key="3">
    <source>
        <dbReference type="ARBA" id="ARBA00022737"/>
    </source>
</evidence>
<dbReference type="InterPro" id="IPR036880">
    <property type="entry name" value="Kunitz_BPTI_sf"/>
</dbReference>
<dbReference type="OrthoDB" id="5950222at2759"/>
<keyword evidence="11" id="KW-1185">Reference proteome</keyword>
<dbReference type="PRINTS" id="PR00759">
    <property type="entry name" value="BASICPTASE"/>
</dbReference>
<reference evidence="10" key="1">
    <citation type="submission" date="2019-06" db="EMBL/GenBank/DDBJ databases">
        <authorList>
            <consortium name="Wellcome Sanger Institute Data Sharing"/>
        </authorList>
    </citation>
    <scope>NUCLEOTIDE SEQUENCE [LARGE SCALE GENOMIC DNA]</scope>
</reference>
<keyword evidence="2 8" id="KW-0356">Hemostasis</keyword>
<dbReference type="CDD" id="cd00109">
    <property type="entry name" value="Kunitz-type"/>
    <property type="match status" value="1"/>
</dbReference>
<dbReference type="FunCoup" id="A0A672IB18">
    <property type="interactions" value="135"/>
</dbReference>
<dbReference type="Gene3D" id="4.10.410.10">
    <property type="entry name" value="Pancreatic trypsin inhibitor Kunitz domain"/>
    <property type="match status" value="3"/>
</dbReference>
<dbReference type="OMA" id="NMPRFFF"/>
<dbReference type="InterPro" id="IPR008296">
    <property type="entry name" value="TFPI-like"/>
</dbReference>
<feature type="domain" description="BPTI/Kunitz inhibitor" evidence="9">
    <location>
        <begin position="221"/>
        <end position="271"/>
    </location>
</feature>
<dbReference type="InterPro" id="IPR050098">
    <property type="entry name" value="TFPI/VKTCI-like"/>
</dbReference>
<evidence type="ECO:0000256" key="6">
    <source>
        <dbReference type="ARBA" id="ARBA00023157"/>
    </source>
</evidence>
<dbReference type="PROSITE" id="PS00280">
    <property type="entry name" value="BPTI_KUNITZ_1"/>
    <property type="match status" value="3"/>
</dbReference>
<evidence type="ECO:0000256" key="8">
    <source>
        <dbReference type="PIRNR" id="PIRNR001620"/>
    </source>
</evidence>
<organism evidence="10 11">
    <name type="scientific">Salarias fasciatus</name>
    <name type="common">Jewelled blenny</name>
    <name type="synonym">Blennius fasciatus</name>
    <dbReference type="NCBI Taxonomy" id="181472"/>
    <lineage>
        <taxon>Eukaryota</taxon>
        <taxon>Metazoa</taxon>
        <taxon>Chordata</taxon>
        <taxon>Craniata</taxon>
        <taxon>Vertebrata</taxon>
        <taxon>Euteleostomi</taxon>
        <taxon>Actinopterygii</taxon>
        <taxon>Neopterygii</taxon>
        <taxon>Teleostei</taxon>
        <taxon>Neoteleostei</taxon>
        <taxon>Acanthomorphata</taxon>
        <taxon>Ovalentaria</taxon>
        <taxon>Blenniimorphae</taxon>
        <taxon>Blenniiformes</taxon>
        <taxon>Blennioidei</taxon>
        <taxon>Blenniidae</taxon>
        <taxon>Salariinae</taxon>
        <taxon>Salarias</taxon>
    </lineage>
</organism>
<dbReference type="SMART" id="SM00131">
    <property type="entry name" value="KU"/>
    <property type="match status" value="3"/>
</dbReference>
<dbReference type="Proteomes" id="UP000472267">
    <property type="component" value="Chromosome 16"/>
</dbReference>
<protein>
    <recommendedName>
        <fullName evidence="8">Tissue factor pathway inhibitor</fullName>
    </recommendedName>
</protein>
<feature type="domain" description="BPTI/Kunitz inhibitor" evidence="9">
    <location>
        <begin position="114"/>
        <end position="164"/>
    </location>
</feature>
<dbReference type="SUPFAM" id="SSF57362">
    <property type="entry name" value="BPTI-like"/>
    <property type="match status" value="3"/>
</dbReference>
<keyword evidence="4 8" id="KW-0722">Serine protease inhibitor</keyword>
<dbReference type="PROSITE" id="PS50279">
    <property type="entry name" value="BPTI_KUNITZ_2"/>
    <property type="match status" value="3"/>
</dbReference>
<evidence type="ECO:0000313" key="10">
    <source>
        <dbReference type="Ensembl" id="ENSSFAP00005038374.1"/>
    </source>
</evidence>
<dbReference type="Ensembl" id="ENSSFAT00005039806.1">
    <property type="protein sequence ID" value="ENSSFAP00005038374.1"/>
    <property type="gene ID" value="ENSSFAG00005019265.1"/>
</dbReference>
<keyword evidence="3" id="KW-0677">Repeat</keyword>
<dbReference type="InterPro" id="IPR020901">
    <property type="entry name" value="Prtase_inh_Kunz-CS"/>
</dbReference>
<reference evidence="10" key="3">
    <citation type="submission" date="2025-09" db="UniProtKB">
        <authorList>
            <consortium name="Ensembl"/>
        </authorList>
    </citation>
    <scope>IDENTIFICATION</scope>
</reference>
<dbReference type="PANTHER" id="PTHR10083:SF374">
    <property type="entry name" value="BPTI_KUNITZ INHIBITOR DOMAIN-CONTAINING PROTEIN"/>
    <property type="match status" value="1"/>
</dbReference>
<evidence type="ECO:0000256" key="1">
    <source>
        <dbReference type="ARBA" id="ARBA00022690"/>
    </source>
</evidence>
<dbReference type="AlphaFoldDB" id="A0A672IB18"/>
<dbReference type="GO" id="GO:0004867">
    <property type="term" value="F:serine-type endopeptidase inhibitor activity"/>
    <property type="evidence" value="ECO:0007669"/>
    <property type="project" value="UniProtKB-UniRule"/>
</dbReference>
<keyword evidence="1 8" id="KW-0646">Protease inhibitor</keyword>
<proteinExistence type="predicted"/>
<dbReference type="Pfam" id="PF00014">
    <property type="entry name" value="Kunitz_BPTI"/>
    <property type="match status" value="3"/>
</dbReference>
<dbReference type="PIRSF" id="PIRSF001620">
    <property type="entry name" value="TFPI"/>
    <property type="match status" value="1"/>
</dbReference>
<dbReference type="InterPro" id="IPR002223">
    <property type="entry name" value="Kunitz_BPTI"/>
</dbReference>
<keyword evidence="6" id="KW-1015">Disulfide bond</keyword>
<keyword evidence="7" id="KW-0325">Glycoprotein</keyword>
<evidence type="ECO:0000256" key="7">
    <source>
        <dbReference type="ARBA" id="ARBA00023180"/>
    </source>
</evidence>
<gene>
    <name evidence="10" type="primary">tfpia</name>
</gene>
<dbReference type="InParanoid" id="A0A672IB18"/>
<dbReference type="GO" id="GO:0007596">
    <property type="term" value="P:blood coagulation"/>
    <property type="evidence" value="ECO:0007669"/>
    <property type="project" value="UniProtKB-UniRule"/>
</dbReference>
<dbReference type="GO" id="GO:0005615">
    <property type="term" value="C:extracellular space"/>
    <property type="evidence" value="ECO:0007669"/>
    <property type="project" value="TreeGrafter"/>
</dbReference>
<feature type="domain" description="BPTI/Kunitz inhibitor" evidence="9">
    <location>
        <begin position="55"/>
        <end position="105"/>
    </location>
</feature>
<name>A0A672IB18_SALFA</name>
<evidence type="ECO:0000256" key="4">
    <source>
        <dbReference type="ARBA" id="ARBA00022900"/>
    </source>
</evidence>
<sequence length="298" mass="33170">MKFLCEVSSVRRSVGSMSNKWGILCALSLFALVGASRRERGHGGPTERLIFNELCAMKDDPGDCKAIKDRFFFNINTGRCEVFEYGGCGGNENNFETLEECEETCVVSDDKDPCHLPESNGPCRAMLSRYLFDSASQQCRHFYYGGCFGNANNFKSMAECQAKCQNTVKPTKASEVPTQATSRAMEVQPTVPIEKRAVIEPLIQANNTNALTADFSPSELCFSPLDRGTCHGAEKRFAYNPQTKKCHTFTYSGCGGNKNNFLLRKHCIHKCIGIKTGHGRKVIRIRKKNIESIVSRLD</sequence>
<keyword evidence="5 8" id="KW-0094">Blood coagulation</keyword>